<evidence type="ECO:0000256" key="7">
    <source>
        <dbReference type="RuleBase" id="RU004326"/>
    </source>
</evidence>
<dbReference type="InterPro" id="IPR016066">
    <property type="entry name" value="A-D-PHexomutase_CS"/>
</dbReference>
<keyword evidence="3" id="KW-0597">Phosphoprotein</keyword>
<dbReference type="GO" id="GO:0006166">
    <property type="term" value="P:purine ribonucleoside salvage"/>
    <property type="evidence" value="ECO:0007669"/>
    <property type="project" value="TreeGrafter"/>
</dbReference>
<feature type="domain" description="Alpha-D-phosphohexomutase alpha/beta/alpha" evidence="10">
    <location>
        <begin position="329"/>
        <end position="450"/>
    </location>
</feature>
<dbReference type="InterPro" id="IPR005841">
    <property type="entry name" value="Alpha-D-phosphohexomutase_SF"/>
</dbReference>
<evidence type="ECO:0000256" key="4">
    <source>
        <dbReference type="ARBA" id="ARBA00022723"/>
    </source>
</evidence>
<evidence type="ECO:0000313" key="12">
    <source>
        <dbReference type="Proteomes" id="UP000829829"/>
    </source>
</evidence>
<gene>
    <name evidence="11" type="ORF">MAL03_08845</name>
</gene>
<feature type="domain" description="Alpha-D-phosphohexomutase alpha/beta/alpha" evidence="8">
    <location>
        <begin position="48"/>
        <end position="183"/>
    </location>
</feature>
<protein>
    <submittedName>
        <fullName evidence="11">Phospho-sugar mutase</fullName>
    </submittedName>
</protein>
<evidence type="ECO:0000259" key="9">
    <source>
        <dbReference type="Pfam" id="PF02879"/>
    </source>
</evidence>
<comment type="similarity">
    <text evidence="2 7">Belongs to the phosphohexose mutase family.</text>
</comment>
<feature type="domain" description="Alpha-D-phosphohexomutase alpha/beta/alpha" evidence="9">
    <location>
        <begin position="230"/>
        <end position="317"/>
    </location>
</feature>
<dbReference type="Gene3D" id="3.40.120.10">
    <property type="entry name" value="Alpha-D-Glucose-1,6-Bisphosphate, subunit A, domain 3"/>
    <property type="match status" value="3"/>
</dbReference>
<dbReference type="Pfam" id="PF02878">
    <property type="entry name" value="PGM_PMM_I"/>
    <property type="match status" value="1"/>
</dbReference>
<dbReference type="GO" id="GO:0005975">
    <property type="term" value="P:carbohydrate metabolic process"/>
    <property type="evidence" value="ECO:0007669"/>
    <property type="project" value="InterPro"/>
</dbReference>
<proteinExistence type="inferred from homology"/>
<dbReference type="InterPro" id="IPR016055">
    <property type="entry name" value="A-D-PHexomutase_a/b/a-I/II/III"/>
</dbReference>
<evidence type="ECO:0000259" key="10">
    <source>
        <dbReference type="Pfam" id="PF02880"/>
    </source>
</evidence>
<dbReference type="SUPFAM" id="SSF55957">
    <property type="entry name" value="Phosphoglucomutase, C-terminal domain"/>
    <property type="match status" value="1"/>
</dbReference>
<evidence type="ECO:0000256" key="1">
    <source>
        <dbReference type="ARBA" id="ARBA00001946"/>
    </source>
</evidence>
<dbReference type="SUPFAM" id="SSF53738">
    <property type="entry name" value="Phosphoglucomutase, first 3 domains"/>
    <property type="match status" value="3"/>
</dbReference>
<dbReference type="PANTHER" id="PTHR45745:SF1">
    <property type="entry name" value="PHOSPHOGLUCOMUTASE 2B-RELATED"/>
    <property type="match status" value="1"/>
</dbReference>
<dbReference type="Pfam" id="PF02879">
    <property type="entry name" value="PGM_PMM_II"/>
    <property type="match status" value="1"/>
</dbReference>
<dbReference type="InterPro" id="IPR005846">
    <property type="entry name" value="A-D-PHexomutase_a/b/a-III"/>
</dbReference>
<comment type="cofactor">
    <cofactor evidence="1">
        <name>Mg(2+)</name>
        <dbReference type="ChEBI" id="CHEBI:18420"/>
    </cofactor>
</comment>
<evidence type="ECO:0000256" key="6">
    <source>
        <dbReference type="ARBA" id="ARBA00023235"/>
    </source>
</evidence>
<dbReference type="RefSeq" id="WP_243815980.1">
    <property type="nucleotide sequence ID" value="NZ_CP091957.1"/>
</dbReference>
<dbReference type="Gene3D" id="3.30.310.50">
    <property type="entry name" value="Alpha-D-phosphohexomutase, C-terminal domain"/>
    <property type="match status" value="1"/>
</dbReference>
<organism evidence="11 12">
    <name type="scientific">Leptospira noguchii</name>
    <dbReference type="NCBI Taxonomy" id="28182"/>
    <lineage>
        <taxon>Bacteria</taxon>
        <taxon>Pseudomonadati</taxon>
        <taxon>Spirochaetota</taxon>
        <taxon>Spirochaetia</taxon>
        <taxon>Leptospirales</taxon>
        <taxon>Leptospiraceae</taxon>
        <taxon>Leptospira</taxon>
    </lineage>
</organism>
<dbReference type="InterPro" id="IPR005844">
    <property type="entry name" value="A-D-PHexomutase_a/b/a-I"/>
</dbReference>
<evidence type="ECO:0000256" key="5">
    <source>
        <dbReference type="ARBA" id="ARBA00022842"/>
    </source>
</evidence>
<dbReference type="GO" id="GO:0000287">
    <property type="term" value="F:magnesium ion binding"/>
    <property type="evidence" value="ECO:0007669"/>
    <property type="project" value="InterPro"/>
</dbReference>
<dbReference type="PANTHER" id="PTHR45745">
    <property type="entry name" value="PHOSPHOMANNOMUTASE 45A"/>
    <property type="match status" value="1"/>
</dbReference>
<evidence type="ECO:0000259" key="8">
    <source>
        <dbReference type="Pfam" id="PF02878"/>
    </source>
</evidence>
<keyword evidence="5 7" id="KW-0460">Magnesium</keyword>
<accession>A0AAE9GH88</accession>
<dbReference type="Proteomes" id="UP000829829">
    <property type="component" value="Chromosome 1"/>
</dbReference>
<dbReference type="Pfam" id="PF02880">
    <property type="entry name" value="PGM_PMM_III"/>
    <property type="match status" value="1"/>
</dbReference>
<reference evidence="11" key="1">
    <citation type="submission" date="2022-02" db="EMBL/GenBank/DDBJ databases">
        <title>The genetically variable rfb locus in Leptospira is a mobile cassette and a molecular signature of serovar identity.</title>
        <authorList>
            <person name="Nieves C."/>
            <person name="Vincent A.T."/>
            <person name="Zarantonelli L."/>
            <person name="Picardeau M."/>
            <person name="Veyrier F.J."/>
            <person name="Buschiazzo A."/>
        </authorList>
    </citation>
    <scope>NUCLEOTIDE SEQUENCE</scope>
    <source>
        <strain evidence="11">IP1512017</strain>
    </source>
</reference>
<dbReference type="GO" id="GO:0008973">
    <property type="term" value="F:phosphopentomutase activity"/>
    <property type="evidence" value="ECO:0007669"/>
    <property type="project" value="TreeGrafter"/>
</dbReference>
<keyword evidence="4 7" id="KW-0479">Metal-binding</keyword>
<sequence length="587" mass="65167">MNHLESFIYPWTQEPFPSSVRKEANLALEKFSKGESSPDVEAFSIPLEFGTGGIRGKLGNGIGRMNEFTVGRAALGFVSYLSKKNKKASIVIAYDSRRRSKEFAEVTAGIAAYLGVKVILFKEVTPTPILSYAIRYYKTSGGVVITASHNPPEYNGFKAYLSDGGQLVPPDDQKIISKIESITDWKQIPILSTKDPIYKKMVKFAGKDCFTSYKKELSKAGILSTSLKPKDRATIKIVYSPLHGTGGKSMQELLNSFGYKNVFLVPEQKDPNGEFPTVKYPNPEEAEAMKLSKKFAIQKNAHAFIATDPDADRLGIGVKNQNGEYVLFNGNQIGSIMAAYLCETYSAGKKKKKAVLIKTIVTTDLQENIAKKNKVKYKNVLTGFKFIAQVMAKIDKSKSDFFLFGGEESFGYLPVSFVRDKDSLSSALLLLEILTEKKDLFNYMDEIYLKYGLFQESLKSLTLEGSAGKEKIRKSLESLRTLDLLEKKIHQRKIIGILDYKTKIAKGNASKSAFAGCPSSDVIQVILEGNAKLTIRPSGTEPKIKIYSSFQSLKTPKSKEEIKILTANLLSEIKTSEEIFLQLAELS</sequence>
<evidence type="ECO:0000256" key="3">
    <source>
        <dbReference type="ARBA" id="ARBA00022553"/>
    </source>
</evidence>
<name>A0AAE9GH88_9LEPT</name>
<dbReference type="InterPro" id="IPR005845">
    <property type="entry name" value="A-D-PHexomutase_a/b/a-II"/>
</dbReference>
<evidence type="ECO:0000313" key="11">
    <source>
        <dbReference type="EMBL" id="UOG58173.1"/>
    </source>
</evidence>
<dbReference type="EMBL" id="CP091957">
    <property type="protein sequence ID" value="UOG58173.1"/>
    <property type="molecule type" value="Genomic_DNA"/>
</dbReference>
<dbReference type="InterPro" id="IPR036900">
    <property type="entry name" value="A-D-PHexomutase_C_sf"/>
</dbReference>
<dbReference type="CDD" id="cd05799">
    <property type="entry name" value="PGM2"/>
    <property type="match status" value="1"/>
</dbReference>
<dbReference type="PROSITE" id="PS00710">
    <property type="entry name" value="PGM_PMM"/>
    <property type="match status" value="1"/>
</dbReference>
<dbReference type="AlphaFoldDB" id="A0AAE9GH88"/>
<evidence type="ECO:0000256" key="2">
    <source>
        <dbReference type="ARBA" id="ARBA00010231"/>
    </source>
</evidence>
<dbReference type="PRINTS" id="PR00509">
    <property type="entry name" value="PGMPMM"/>
</dbReference>
<keyword evidence="6" id="KW-0413">Isomerase</keyword>